<dbReference type="GO" id="GO:0006801">
    <property type="term" value="P:superoxide metabolic process"/>
    <property type="evidence" value="ECO:0007669"/>
    <property type="project" value="InterPro"/>
</dbReference>
<dbReference type="InterPro" id="IPR024134">
    <property type="entry name" value="SOD_Cu/Zn_/chaperone"/>
</dbReference>
<dbReference type="PANTHER" id="PTHR10003">
    <property type="entry name" value="SUPEROXIDE DISMUTASE CU-ZN -RELATED"/>
    <property type="match status" value="1"/>
</dbReference>
<evidence type="ECO:0000259" key="1">
    <source>
        <dbReference type="Pfam" id="PF00080"/>
    </source>
</evidence>
<organism evidence="2">
    <name type="scientific">Fonticula alba</name>
    <name type="common">Slime mold</name>
    <dbReference type="NCBI Taxonomy" id="691883"/>
    <lineage>
        <taxon>Eukaryota</taxon>
        <taxon>Rotosphaerida</taxon>
        <taxon>Fonticulaceae</taxon>
        <taxon>Fonticula</taxon>
    </lineage>
</organism>
<dbReference type="eggNOG" id="KOG0441">
    <property type="taxonomic scope" value="Eukaryota"/>
</dbReference>
<protein>
    <recommendedName>
        <fullName evidence="1">Superoxide dismutase copper/zinc binding domain-containing protein</fullName>
    </recommendedName>
</protein>
<name>A0A058Z7Z1_FONAL</name>
<proteinExistence type="predicted"/>
<dbReference type="InterPro" id="IPR036423">
    <property type="entry name" value="SOD-like_Cu/Zn_dom_sf"/>
</dbReference>
<keyword evidence="3" id="KW-1185">Reference proteome</keyword>
<evidence type="ECO:0000313" key="2">
    <source>
        <dbReference type="EMBL" id="KCV69642.1"/>
    </source>
</evidence>
<dbReference type="Proteomes" id="UP000030693">
    <property type="component" value="Unassembled WGS sequence"/>
</dbReference>
<feature type="domain" description="Superoxide dismutase copper/zinc binding" evidence="1">
    <location>
        <begin position="85"/>
        <end position="213"/>
    </location>
</feature>
<dbReference type="GO" id="GO:0005507">
    <property type="term" value="F:copper ion binding"/>
    <property type="evidence" value="ECO:0007669"/>
    <property type="project" value="InterPro"/>
</dbReference>
<sequence length="253" mass="26932">MPHDAGYPIGRGIIVTKSIDECRSVNLANTFREPETNVLAYGVFGHTTLTNPAEYTPLDKTKYPVSKAVATFVTSITHGPRDYAVSGFATFVEAKNNSVDVDVRLAGLEPEAWYSLHIHRWSYYLNDLDYAYGHYNPTGAAHGCLDSAERHAGDFGAFQADAQGRIHTQFNAPGISVHSAPSSSFLLGRSLILHYGKDDCVTNPAGNSGPRVGGAPIGVMNPDPRLNAGSSLSAPTALIGSVAVLLGLLLSAF</sequence>
<dbReference type="RefSeq" id="XP_009496207.1">
    <property type="nucleotide sequence ID" value="XM_009497932.1"/>
</dbReference>
<dbReference type="GeneID" id="20528783"/>
<reference evidence="2" key="1">
    <citation type="submission" date="2013-04" db="EMBL/GenBank/DDBJ databases">
        <title>The Genome Sequence of Fonticula alba ATCC 38817.</title>
        <authorList>
            <consortium name="The Broad Institute Genomics Platform"/>
            <person name="Russ C."/>
            <person name="Cuomo C."/>
            <person name="Burger G."/>
            <person name="Gray M.W."/>
            <person name="Holland P.W.H."/>
            <person name="King N."/>
            <person name="Lang F.B.F."/>
            <person name="Roger A.J."/>
            <person name="Ruiz-Trillo I."/>
            <person name="Brown M."/>
            <person name="Walker B."/>
            <person name="Young S."/>
            <person name="Zeng Q."/>
            <person name="Gargeya S."/>
            <person name="Fitzgerald M."/>
            <person name="Haas B."/>
            <person name="Abouelleil A."/>
            <person name="Allen A.W."/>
            <person name="Alvarado L."/>
            <person name="Arachchi H.M."/>
            <person name="Berlin A.M."/>
            <person name="Chapman S.B."/>
            <person name="Gainer-Dewar J."/>
            <person name="Goldberg J."/>
            <person name="Griggs A."/>
            <person name="Gujja S."/>
            <person name="Hansen M."/>
            <person name="Howarth C."/>
            <person name="Imamovic A."/>
            <person name="Ireland A."/>
            <person name="Larimer J."/>
            <person name="McCowan C."/>
            <person name="Murphy C."/>
            <person name="Pearson M."/>
            <person name="Poon T.W."/>
            <person name="Priest M."/>
            <person name="Roberts A."/>
            <person name="Saif S."/>
            <person name="Shea T."/>
            <person name="Sisk P."/>
            <person name="Sykes S."/>
            <person name="Wortman J."/>
            <person name="Nusbaum C."/>
            <person name="Birren B."/>
        </authorList>
    </citation>
    <scope>NUCLEOTIDE SEQUENCE [LARGE SCALE GENOMIC DNA]</scope>
    <source>
        <strain evidence="2">ATCC 38817</strain>
    </source>
</reference>
<dbReference type="Gene3D" id="2.60.40.200">
    <property type="entry name" value="Superoxide dismutase, copper/zinc binding domain"/>
    <property type="match status" value="1"/>
</dbReference>
<evidence type="ECO:0000313" key="3">
    <source>
        <dbReference type="Proteomes" id="UP000030693"/>
    </source>
</evidence>
<dbReference type="OMA" id="HSHYNDE"/>
<accession>A0A058Z7Z1</accession>
<gene>
    <name evidence="2" type="ORF">H696_04058</name>
</gene>
<dbReference type="OrthoDB" id="2015551at2759"/>
<dbReference type="Pfam" id="PF00080">
    <property type="entry name" value="Sod_Cu"/>
    <property type="match status" value="1"/>
</dbReference>
<dbReference type="SUPFAM" id="SSF49329">
    <property type="entry name" value="Cu,Zn superoxide dismutase-like"/>
    <property type="match status" value="1"/>
</dbReference>
<dbReference type="STRING" id="691883.A0A058Z7Z1"/>
<dbReference type="AlphaFoldDB" id="A0A058Z7Z1"/>
<dbReference type="EMBL" id="KB932206">
    <property type="protein sequence ID" value="KCV69642.1"/>
    <property type="molecule type" value="Genomic_DNA"/>
</dbReference>
<dbReference type="InterPro" id="IPR001424">
    <property type="entry name" value="SOD_Cu_Zn_dom"/>
</dbReference>